<evidence type="ECO:0000256" key="8">
    <source>
        <dbReference type="SAM" id="MobiDB-lite"/>
    </source>
</evidence>
<evidence type="ECO:0000313" key="11">
    <source>
        <dbReference type="Proteomes" id="UP001497482"/>
    </source>
</evidence>
<gene>
    <name evidence="10" type="ORF">KC01_LOCUS38953</name>
</gene>
<comment type="subcellular location">
    <subcellularLocation>
        <location evidence="1">Secreted</location>
    </subcellularLocation>
</comment>
<reference evidence="10 11" key="1">
    <citation type="submission" date="2024-04" db="EMBL/GenBank/DDBJ databases">
        <authorList>
            <person name="Waldvogel A.-M."/>
            <person name="Schoenle A."/>
        </authorList>
    </citation>
    <scope>NUCLEOTIDE SEQUENCE [LARGE SCALE GENOMIC DNA]</scope>
</reference>
<organism evidence="10 11">
    <name type="scientific">Knipowitschia caucasica</name>
    <name type="common">Caucasian dwarf goby</name>
    <name type="synonym">Pomatoschistus caucasicus</name>
    <dbReference type="NCBI Taxonomy" id="637954"/>
    <lineage>
        <taxon>Eukaryota</taxon>
        <taxon>Metazoa</taxon>
        <taxon>Chordata</taxon>
        <taxon>Craniata</taxon>
        <taxon>Vertebrata</taxon>
        <taxon>Euteleostomi</taxon>
        <taxon>Actinopterygii</taxon>
        <taxon>Neopterygii</taxon>
        <taxon>Teleostei</taxon>
        <taxon>Neoteleostei</taxon>
        <taxon>Acanthomorphata</taxon>
        <taxon>Gobiaria</taxon>
        <taxon>Gobiiformes</taxon>
        <taxon>Gobioidei</taxon>
        <taxon>Gobiidae</taxon>
        <taxon>Gobiinae</taxon>
        <taxon>Knipowitschia</taxon>
    </lineage>
</organism>
<dbReference type="SUPFAM" id="SSF56487">
    <property type="entry name" value="SRCR-like"/>
    <property type="match status" value="1"/>
</dbReference>
<dbReference type="PRINTS" id="PR00258">
    <property type="entry name" value="SPERACTRCPTR"/>
</dbReference>
<dbReference type="Gene3D" id="3.10.250.10">
    <property type="entry name" value="SRCR-like domain"/>
    <property type="match status" value="1"/>
</dbReference>
<feature type="region of interest" description="Disordered" evidence="8">
    <location>
        <begin position="1"/>
        <end position="32"/>
    </location>
</feature>
<accession>A0AAV2MHP0</accession>
<dbReference type="EMBL" id="OZ035830">
    <property type="protein sequence ID" value="CAL1612649.1"/>
    <property type="molecule type" value="Genomic_DNA"/>
</dbReference>
<evidence type="ECO:0000256" key="1">
    <source>
        <dbReference type="ARBA" id="ARBA00004613"/>
    </source>
</evidence>
<evidence type="ECO:0000259" key="9">
    <source>
        <dbReference type="PROSITE" id="PS50287"/>
    </source>
</evidence>
<keyword evidence="4" id="KW-0677">Repeat</keyword>
<dbReference type="InterPro" id="IPR036772">
    <property type="entry name" value="SRCR-like_dom_sf"/>
</dbReference>
<dbReference type="GO" id="GO:0016020">
    <property type="term" value="C:membrane"/>
    <property type="evidence" value="ECO:0007669"/>
    <property type="project" value="InterPro"/>
</dbReference>
<dbReference type="PANTHER" id="PTHR19331">
    <property type="entry name" value="SCAVENGER RECEPTOR DOMAIN-CONTAINING"/>
    <property type="match status" value="1"/>
</dbReference>
<feature type="compositionally biased region" description="Low complexity" evidence="8">
    <location>
        <begin position="11"/>
        <end position="22"/>
    </location>
</feature>
<feature type="disulfide bond" evidence="7">
    <location>
        <begin position="151"/>
        <end position="161"/>
    </location>
</feature>
<name>A0AAV2MHP0_KNICA</name>
<proteinExistence type="predicted"/>
<dbReference type="AlphaFoldDB" id="A0AAV2MHP0"/>
<evidence type="ECO:0000256" key="6">
    <source>
        <dbReference type="ARBA" id="ARBA00023180"/>
    </source>
</evidence>
<feature type="domain" description="SRCR" evidence="9">
    <location>
        <begin position="90"/>
        <end position="180"/>
    </location>
</feature>
<dbReference type="Pfam" id="PF00530">
    <property type="entry name" value="SRCR"/>
    <property type="match status" value="1"/>
</dbReference>
<dbReference type="Proteomes" id="UP001497482">
    <property type="component" value="Chromosome 8"/>
</dbReference>
<protein>
    <recommendedName>
        <fullName evidence="9">SRCR domain-containing protein</fullName>
    </recommendedName>
</protein>
<evidence type="ECO:0000256" key="3">
    <source>
        <dbReference type="ARBA" id="ARBA00022729"/>
    </source>
</evidence>
<evidence type="ECO:0000256" key="5">
    <source>
        <dbReference type="ARBA" id="ARBA00023157"/>
    </source>
</evidence>
<comment type="caution">
    <text evidence="7">Lacks conserved residue(s) required for the propagation of feature annotation.</text>
</comment>
<keyword evidence="11" id="KW-1185">Reference proteome</keyword>
<keyword evidence="3" id="KW-0732">Signal</keyword>
<evidence type="ECO:0000256" key="7">
    <source>
        <dbReference type="PROSITE-ProRule" id="PRU00196"/>
    </source>
</evidence>
<evidence type="ECO:0000256" key="4">
    <source>
        <dbReference type="ARBA" id="ARBA00022737"/>
    </source>
</evidence>
<dbReference type="PROSITE" id="PS50287">
    <property type="entry name" value="SRCR_2"/>
    <property type="match status" value="1"/>
</dbReference>
<keyword evidence="6" id="KW-0325">Glycoprotein</keyword>
<dbReference type="SMART" id="SM00202">
    <property type="entry name" value="SR"/>
    <property type="match status" value="1"/>
</dbReference>
<evidence type="ECO:0000256" key="2">
    <source>
        <dbReference type="ARBA" id="ARBA00022525"/>
    </source>
</evidence>
<evidence type="ECO:0000313" key="10">
    <source>
        <dbReference type="EMBL" id="CAL1612649.1"/>
    </source>
</evidence>
<dbReference type="InterPro" id="IPR001190">
    <property type="entry name" value="SRCR"/>
</dbReference>
<dbReference type="PANTHER" id="PTHR19331:SF22">
    <property type="entry name" value="DELETED IN MALIGNANT BRAIN TUMORS 1 PROTEIN"/>
    <property type="match status" value="1"/>
</dbReference>
<keyword evidence="2" id="KW-0964">Secreted</keyword>
<keyword evidence="5 7" id="KW-1015">Disulfide bond</keyword>
<sequence length="225" mass="24113">MERAVLQEPTRSSSSLLRSAPPAARPPVPRLQSPVDVQRFGPVLSVSVDVVTPVPGSYSLRLEGGASRCQGEVQLQRPDCDEVLSVSDFVRLVGGSGLSSGSLQIWDQSWIPVCEGALDLRGAEVLCRELGCDDPSVLQGELSPLGPTFHCEGHESALMDCPRSRPKTCFSGPSEDIICSGWREEPAAVLGSWSSDTEESGDEWILDPGGDSSCVQRPGLWICCF</sequence>